<dbReference type="EMBL" id="CP037954">
    <property type="protein sequence ID" value="QBO58518.1"/>
    <property type="molecule type" value="Genomic_DNA"/>
</dbReference>
<dbReference type="PANTHER" id="PTHR32305:SF15">
    <property type="entry name" value="PROTEIN RHSA-RELATED"/>
    <property type="match status" value="1"/>
</dbReference>
<name>A0A4P6ZG23_9FLAO</name>
<keyword evidence="3" id="KW-1185">Reference proteome</keyword>
<gene>
    <name evidence="2" type="ORF">NBC122_01703</name>
</gene>
<evidence type="ECO:0000256" key="1">
    <source>
        <dbReference type="SAM" id="MobiDB-lite"/>
    </source>
</evidence>
<accession>A0A4P6ZG23</accession>
<evidence type="ECO:0000313" key="3">
    <source>
        <dbReference type="Proteomes" id="UP000294419"/>
    </source>
</evidence>
<dbReference type="KEGG" id="csal:NBC122_01703"/>
<feature type="compositionally biased region" description="Low complexity" evidence="1">
    <location>
        <begin position="187"/>
        <end position="202"/>
    </location>
</feature>
<proteinExistence type="predicted"/>
<dbReference type="Proteomes" id="UP000294419">
    <property type="component" value="Chromosome"/>
</dbReference>
<dbReference type="AlphaFoldDB" id="A0A4P6ZG23"/>
<dbReference type="InterPro" id="IPR022385">
    <property type="entry name" value="Rhs_assc_core"/>
</dbReference>
<protein>
    <recommendedName>
        <fullName evidence="4">RHS repeat-associated core domain-containing protein</fullName>
    </recommendedName>
</protein>
<dbReference type="InterPro" id="IPR050708">
    <property type="entry name" value="T6SS_VgrG/RHS"/>
</dbReference>
<evidence type="ECO:0000313" key="2">
    <source>
        <dbReference type="EMBL" id="QBO58518.1"/>
    </source>
</evidence>
<sequence>MYDYGARMYMPDIGRWGVVDPLAEATPSFSPYAYALNNPVRYIDPTGMIAEDPIIGDGDNCCSGPSYVQFQQEAYKWFDAGGELINRAGAKIEVAFSAGKELFKKVANTTSLENTTTASVGLDGNFFKATTVTDGNGNRTVTTQAKLPVKFEVKNESSIKTTFSKTIPTEAGTVTVSNTTSAPVKRSSTSGTGSSPSNTTKVVYGAGNNGAVGSVKKDNKSTTYTFGGQVEQKINVGNRYIKIGGNATLNIKKDNK</sequence>
<evidence type="ECO:0008006" key="4">
    <source>
        <dbReference type="Google" id="ProtNLM"/>
    </source>
</evidence>
<organism evidence="2 3">
    <name type="scientific">Chryseobacterium salivictor</name>
    <dbReference type="NCBI Taxonomy" id="2547600"/>
    <lineage>
        <taxon>Bacteria</taxon>
        <taxon>Pseudomonadati</taxon>
        <taxon>Bacteroidota</taxon>
        <taxon>Flavobacteriia</taxon>
        <taxon>Flavobacteriales</taxon>
        <taxon>Weeksellaceae</taxon>
        <taxon>Chryseobacterium group</taxon>
        <taxon>Chryseobacterium</taxon>
    </lineage>
</organism>
<dbReference type="Gene3D" id="2.180.10.10">
    <property type="entry name" value="RHS repeat-associated core"/>
    <property type="match status" value="1"/>
</dbReference>
<reference evidence="2 3" key="1">
    <citation type="submission" date="2019-03" db="EMBL/GenBank/DDBJ databases">
        <authorList>
            <person name="Kim H."/>
            <person name="Yu S.-M."/>
        </authorList>
    </citation>
    <scope>NUCLEOTIDE SEQUENCE [LARGE SCALE GENOMIC DNA]</scope>
    <source>
        <strain evidence="2 3">NBC122</strain>
    </source>
</reference>
<dbReference type="OrthoDB" id="2972467at2"/>
<feature type="region of interest" description="Disordered" evidence="1">
    <location>
        <begin position="177"/>
        <end position="202"/>
    </location>
</feature>
<dbReference type="NCBIfam" id="TIGR03696">
    <property type="entry name" value="Rhs_assc_core"/>
    <property type="match status" value="1"/>
</dbReference>
<dbReference type="PANTHER" id="PTHR32305">
    <property type="match status" value="1"/>
</dbReference>